<evidence type="ECO:0000313" key="3">
    <source>
        <dbReference type="EMBL" id="MBR0667483.1"/>
    </source>
</evidence>
<dbReference type="InterPro" id="IPR012533">
    <property type="entry name" value="YcnI-copper_dom"/>
</dbReference>
<feature type="signal peptide" evidence="1">
    <location>
        <begin position="1"/>
        <end position="19"/>
    </location>
</feature>
<keyword evidence="1" id="KW-0732">Signal</keyword>
<dbReference type="EMBL" id="JAAGBB010000035">
    <property type="protein sequence ID" value="MBR0667483.1"/>
    <property type="molecule type" value="Genomic_DNA"/>
</dbReference>
<dbReference type="RefSeq" id="WP_211855261.1">
    <property type="nucleotide sequence ID" value="NZ_JAAGBB010000035.1"/>
</dbReference>
<evidence type="ECO:0000313" key="4">
    <source>
        <dbReference type="Proteomes" id="UP001196870"/>
    </source>
</evidence>
<dbReference type="Pfam" id="PF07987">
    <property type="entry name" value="DUF1775"/>
    <property type="match status" value="1"/>
</dbReference>
<dbReference type="Proteomes" id="UP001196870">
    <property type="component" value="Unassembled WGS sequence"/>
</dbReference>
<comment type="caution">
    <text evidence="3">The sequence shown here is derived from an EMBL/GenBank/DDBJ whole genome shotgun (WGS) entry which is preliminary data.</text>
</comment>
<organism evidence="3 4">
    <name type="scientific">Plastoroseomonas hellenica</name>
    <dbReference type="NCBI Taxonomy" id="2687306"/>
    <lineage>
        <taxon>Bacteria</taxon>
        <taxon>Pseudomonadati</taxon>
        <taxon>Pseudomonadota</taxon>
        <taxon>Alphaproteobacteria</taxon>
        <taxon>Acetobacterales</taxon>
        <taxon>Acetobacteraceae</taxon>
        <taxon>Plastoroseomonas</taxon>
    </lineage>
</organism>
<keyword evidence="4" id="KW-1185">Reference proteome</keyword>
<feature type="domain" description="YncI copper-binding" evidence="2">
    <location>
        <begin position="20"/>
        <end position="166"/>
    </location>
</feature>
<name>A0ABS5F4L1_9PROT</name>
<dbReference type="Gene3D" id="2.60.40.2230">
    <property type="entry name" value="Uncharacterised protein YcnI-like PF07987, DUF1775"/>
    <property type="match status" value="1"/>
</dbReference>
<reference evidence="4" key="1">
    <citation type="journal article" date="2021" name="Syst. Appl. Microbiol.">
        <title>Roseomonas hellenica sp. nov., isolated from roots of wild-growing Alkanna tinctoria.</title>
        <authorList>
            <person name="Rat A."/>
            <person name="Naranjo H.D."/>
            <person name="Lebbe L."/>
            <person name="Cnockaert M."/>
            <person name="Krigas N."/>
            <person name="Grigoriadou K."/>
            <person name="Maloupa E."/>
            <person name="Willems A."/>
        </authorList>
    </citation>
    <scope>NUCLEOTIDE SEQUENCE [LARGE SCALE GENOMIC DNA]</scope>
    <source>
        <strain evidence="4">LMG 31523</strain>
    </source>
</reference>
<accession>A0ABS5F4L1</accession>
<evidence type="ECO:0000259" key="2">
    <source>
        <dbReference type="Pfam" id="PF07987"/>
    </source>
</evidence>
<protein>
    <submittedName>
        <fullName evidence="3">YcnI family protein</fullName>
    </submittedName>
</protein>
<sequence length="175" mass="18738">MKRLLLPLAALALAMPAAAHVTIDPPQAVAGGYLRATFRVPHGCDGAATERLVVSFPEGVTIARPMPKPGWRLTITRAPLDPPIDNGHGGQIRERVTSIAWEGGPLPDEQYDEFTVMFRVPGHGGEVLHLPTVQHCSGGATAAWTEVPETGRRATDYRHPAPALRVTPPRIPGSN</sequence>
<dbReference type="InterPro" id="IPR038507">
    <property type="entry name" value="YcnI-like_sf"/>
</dbReference>
<evidence type="ECO:0000256" key="1">
    <source>
        <dbReference type="SAM" id="SignalP"/>
    </source>
</evidence>
<gene>
    <name evidence="3" type="ORF">GXW71_24215</name>
</gene>
<proteinExistence type="predicted"/>
<feature type="chain" id="PRO_5046425541" evidence="1">
    <location>
        <begin position="20"/>
        <end position="175"/>
    </location>
</feature>
<dbReference type="CDD" id="cd08545">
    <property type="entry name" value="YcnI_like"/>
    <property type="match status" value="1"/>
</dbReference>